<keyword evidence="1" id="KW-0479">Metal-binding</keyword>
<organism evidence="4 5">
    <name type="scientific">Cajanus cajan</name>
    <name type="common">Pigeon pea</name>
    <name type="synonym">Cajanus indicus</name>
    <dbReference type="NCBI Taxonomy" id="3821"/>
    <lineage>
        <taxon>Eukaryota</taxon>
        <taxon>Viridiplantae</taxon>
        <taxon>Streptophyta</taxon>
        <taxon>Embryophyta</taxon>
        <taxon>Tracheophyta</taxon>
        <taxon>Spermatophyta</taxon>
        <taxon>Magnoliopsida</taxon>
        <taxon>eudicotyledons</taxon>
        <taxon>Gunneridae</taxon>
        <taxon>Pentapetalae</taxon>
        <taxon>rosids</taxon>
        <taxon>fabids</taxon>
        <taxon>Fabales</taxon>
        <taxon>Fabaceae</taxon>
        <taxon>Papilionoideae</taxon>
        <taxon>50 kb inversion clade</taxon>
        <taxon>NPAAA clade</taxon>
        <taxon>indigoferoid/millettioid clade</taxon>
        <taxon>Phaseoleae</taxon>
        <taxon>Cajanus</taxon>
    </lineage>
</organism>
<dbReference type="EMBL" id="KQ484785">
    <property type="protein sequence ID" value="KYP33753.1"/>
    <property type="molecule type" value="Genomic_DNA"/>
</dbReference>
<dbReference type="Pfam" id="PF00098">
    <property type="entry name" value="zf-CCHC"/>
    <property type="match status" value="1"/>
</dbReference>
<feature type="domain" description="CCHC-type" evidence="3">
    <location>
        <begin position="474"/>
        <end position="487"/>
    </location>
</feature>
<keyword evidence="5" id="KW-1185">Reference proteome</keyword>
<feature type="domain" description="CCHC-type" evidence="3">
    <location>
        <begin position="246"/>
        <end position="261"/>
    </location>
</feature>
<keyword evidence="2" id="KW-0175">Coiled coil</keyword>
<evidence type="ECO:0000313" key="4">
    <source>
        <dbReference type="EMBL" id="KYP33753.1"/>
    </source>
</evidence>
<dbReference type="InterPro" id="IPR001878">
    <property type="entry name" value="Znf_CCHC"/>
</dbReference>
<dbReference type="SMART" id="SM00343">
    <property type="entry name" value="ZnF_C2HC"/>
    <property type="match status" value="2"/>
</dbReference>
<protein>
    <recommendedName>
        <fullName evidence="3">CCHC-type domain-containing protein</fullName>
    </recommendedName>
</protein>
<feature type="coiled-coil region" evidence="2">
    <location>
        <begin position="350"/>
        <end position="391"/>
    </location>
</feature>
<keyword evidence="1" id="KW-0862">Zinc</keyword>
<dbReference type="Proteomes" id="UP000075243">
    <property type="component" value="Unassembled WGS sequence"/>
</dbReference>
<dbReference type="OMA" id="SIDERVW"/>
<name>A0A151QTZ3_CAJCA</name>
<evidence type="ECO:0000259" key="3">
    <source>
        <dbReference type="PROSITE" id="PS50158"/>
    </source>
</evidence>
<keyword evidence="1" id="KW-0863">Zinc-finger</keyword>
<proteinExistence type="predicted"/>
<evidence type="ECO:0000256" key="2">
    <source>
        <dbReference type="SAM" id="Coils"/>
    </source>
</evidence>
<dbReference type="Pfam" id="PF14223">
    <property type="entry name" value="Retrotran_gag_2"/>
    <property type="match status" value="1"/>
</dbReference>
<dbReference type="PANTHER" id="PTHR34676:SF8">
    <property type="entry name" value="TRANSMEMBRANE PROTEIN"/>
    <property type="match status" value="1"/>
</dbReference>
<dbReference type="STRING" id="3821.A0A151QTZ3"/>
<dbReference type="InterPro" id="IPR036875">
    <property type="entry name" value="Znf_CCHC_sf"/>
</dbReference>
<dbReference type="SUPFAM" id="SSF57756">
    <property type="entry name" value="Retrovirus zinc finger-like domains"/>
    <property type="match status" value="1"/>
</dbReference>
<feature type="coiled-coil region" evidence="2">
    <location>
        <begin position="202"/>
        <end position="229"/>
    </location>
</feature>
<dbReference type="GO" id="GO:0008270">
    <property type="term" value="F:zinc ion binding"/>
    <property type="evidence" value="ECO:0007669"/>
    <property type="project" value="UniProtKB-KW"/>
</dbReference>
<gene>
    <name evidence="4" type="ORF">KK1_045364</name>
</gene>
<evidence type="ECO:0000313" key="5">
    <source>
        <dbReference type="Proteomes" id="UP000075243"/>
    </source>
</evidence>
<sequence length="528" mass="61319">MASSNLLFPEGNSINRPPIFNGEGYHYWKSRMQIFIEAIDLNIWDAIEIGPFIPTIVVGHEIKNLPKDQWSEDDRRKVQYNLKAKNIITSALGIDEYFRISNCKSAKEMWDTLEVTHEGTNDVKRSRINTLTHEYELFRMNQNESIQDMQKRFTHIINHLASLGKVFPNEDLVNKVLRCLSREWQPKVTAIAESKDLTTMPLASLFGKLQEHEMELMRLNQNEERNRKRFNFNNKRKGEDSSSTPKCYECNQPGHLILECPIYKRRMEKSNKKSFKEKKGKKAYITWEENDTDSTSDSENEVVNLGLMANDYESEEEVTSSNNEISISFDELQDAFNDLHKESFKLAKLVSSYKKTISKLENEISKLNNELDNLKTEIKMINSKNEKHEIKTKLDTNKANHPCSTCNKFKEEISNLRNTLAKFTNGRNNLDIILGKQKCMFDKTGLGYNPQKQQKKYKNFFVPTQVTSFPFITCFYCGKKGHNSSNCYIRKNFNNLKNMVWIPKGSSVNTNIKDPKKTWVPKSTLSLS</sequence>
<dbReference type="GO" id="GO:0003676">
    <property type="term" value="F:nucleic acid binding"/>
    <property type="evidence" value="ECO:0007669"/>
    <property type="project" value="InterPro"/>
</dbReference>
<dbReference type="AlphaFoldDB" id="A0A151QTZ3"/>
<reference evidence="4" key="1">
    <citation type="journal article" date="2012" name="Nat. Biotechnol.">
        <title>Draft genome sequence of pigeonpea (Cajanus cajan), an orphan legume crop of resource-poor farmers.</title>
        <authorList>
            <person name="Varshney R.K."/>
            <person name="Chen W."/>
            <person name="Li Y."/>
            <person name="Bharti A.K."/>
            <person name="Saxena R.K."/>
            <person name="Schlueter J.A."/>
            <person name="Donoghue M.T."/>
            <person name="Azam S."/>
            <person name="Fan G."/>
            <person name="Whaley A.M."/>
            <person name="Farmer A.D."/>
            <person name="Sheridan J."/>
            <person name="Iwata A."/>
            <person name="Tuteja R."/>
            <person name="Penmetsa R.V."/>
            <person name="Wu W."/>
            <person name="Upadhyaya H.D."/>
            <person name="Yang S.P."/>
            <person name="Shah T."/>
            <person name="Saxena K.B."/>
            <person name="Michael T."/>
            <person name="McCombie W.R."/>
            <person name="Yang B."/>
            <person name="Zhang G."/>
            <person name="Yang H."/>
            <person name="Wang J."/>
            <person name="Spillane C."/>
            <person name="Cook D.R."/>
            <person name="May G.D."/>
            <person name="Xu X."/>
            <person name="Jackson S.A."/>
        </authorList>
    </citation>
    <scope>NUCLEOTIDE SEQUENCE [LARGE SCALE GENOMIC DNA]</scope>
</reference>
<dbReference type="Gramene" id="C.cajan_43146.t">
    <property type="protein sequence ID" value="C.cajan_43146.t"/>
    <property type="gene ID" value="C.cajan_43146"/>
</dbReference>
<dbReference type="Gene3D" id="4.10.60.10">
    <property type="entry name" value="Zinc finger, CCHC-type"/>
    <property type="match status" value="1"/>
</dbReference>
<evidence type="ECO:0000256" key="1">
    <source>
        <dbReference type="PROSITE-ProRule" id="PRU00047"/>
    </source>
</evidence>
<accession>A0A151QTZ3</accession>
<dbReference type="PANTHER" id="PTHR34676">
    <property type="entry name" value="DUF4219 DOMAIN-CONTAINING PROTEIN-RELATED"/>
    <property type="match status" value="1"/>
</dbReference>
<dbReference type="PROSITE" id="PS50158">
    <property type="entry name" value="ZF_CCHC"/>
    <property type="match status" value="2"/>
</dbReference>